<gene>
    <name evidence="2" type="ORF">WMY93_012255</name>
</gene>
<evidence type="ECO:0000256" key="1">
    <source>
        <dbReference type="SAM" id="MobiDB-lite"/>
    </source>
</evidence>
<evidence type="ECO:0000313" key="3">
    <source>
        <dbReference type="Proteomes" id="UP001460270"/>
    </source>
</evidence>
<feature type="region of interest" description="Disordered" evidence="1">
    <location>
        <begin position="1"/>
        <end position="43"/>
    </location>
</feature>
<organism evidence="2 3">
    <name type="scientific">Mugilogobius chulae</name>
    <name type="common">yellowstripe goby</name>
    <dbReference type="NCBI Taxonomy" id="88201"/>
    <lineage>
        <taxon>Eukaryota</taxon>
        <taxon>Metazoa</taxon>
        <taxon>Chordata</taxon>
        <taxon>Craniata</taxon>
        <taxon>Vertebrata</taxon>
        <taxon>Euteleostomi</taxon>
        <taxon>Actinopterygii</taxon>
        <taxon>Neopterygii</taxon>
        <taxon>Teleostei</taxon>
        <taxon>Neoteleostei</taxon>
        <taxon>Acanthomorphata</taxon>
        <taxon>Gobiaria</taxon>
        <taxon>Gobiiformes</taxon>
        <taxon>Gobioidei</taxon>
        <taxon>Gobiidae</taxon>
        <taxon>Gobionellinae</taxon>
        <taxon>Mugilogobius</taxon>
    </lineage>
</organism>
<dbReference type="Proteomes" id="UP001460270">
    <property type="component" value="Unassembled WGS sequence"/>
</dbReference>
<accession>A0AAW0PDR4</accession>
<dbReference type="Gene3D" id="3.30.250.20">
    <property type="entry name" value="L1 transposable element, C-terminal domain"/>
    <property type="match status" value="1"/>
</dbReference>
<proteinExistence type="predicted"/>
<dbReference type="InterPro" id="IPR004244">
    <property type="entry name" value="Transposase_22"/>
</dbReference>
<sequence>MTQLIPQLLGRENFPFPPTIERAHRSPTTTPQSGFAGARGDGSKPRPMLIKLLNFQDKVKILRLAKDKKLMFKDKQIHIFPDFSAELTRKRRSFDAVKRKLRDLNMKYSLRYPCTLSVMVDGKSQRFTCHKAAESAFFTSPINSPMQN</sequence>
<dbReference type="Gene3D" id="3.30.70.1820">
    <property type="entry name" value="L1 transposable element, RRM domain"/>
    <property type="match status" value="1"/>
</dbReference>
<comment type="caution">
    <text evidence="2">The sequence shown here is derived from an EMBL/GenBank/DDBJ whole genome shotgun (WGS) entry which is preliminary data.</text>
</comment>
<protein>
    <submittedName>
        <fullName evidence="2">Uncharacterized protein</fullName>
    </submittedName>
</protein>
<dbReference type="PANTHER" id="PTHR11505">
    <property type="entry name" value="L1 TRANSPOSABLE ELEMENT-RELATED"/>
    <property type="match status" value="1"/>
</dbReference>
<dbReference type="InterPro" id="IPR042566">
    <property type="entry name" value="L1_C"/>
</dbReference>
<dbReference type="AlphaFoldDB" id="A0AAW0PDR4"/>
<name>A0AAW0PDR4_9GOBI</name>
<dbReference type="EMBL" id="JBBPFD010000008">
    <property type="protein sequence ID" value="KAK7916494.1"/>
    <property type="molecule type" value="Genomic_DNA"/>
</dbReference>
<reference evidence="3" key="1">
    <citation type="submission" date="2024-04" db="EMBL/GenBank/DDBJ databases">
        <title>Salinicola lusitanus LLJ914,a marine bacterium isolated from the Okinawa Trough.</title>
        <authorList>
            <person name="Li J."/>
        </authorList>
    </citation>
    <scope>NUCLEOTIDE SEQUENCE [LARGE SCALE GENOMIC DNA]</scope>
</reference>
<evidence type="ECO:0000313" key="2">
    <source>
        <dbReference type="EMBL" id="KAK7916494.1"/>
    </source>
</evidence>
<keyword evidence="3" id="KW-1185">Reference proteome</keyword>